<organism evidence="7 8">
    <name type="scientific">Dillenia turbinata</name>
    <dbReference type="NCBI Taxonomy" id="194707"/>
    <lineage>
        <taxon>Eukaryota</taxon>
        <taxon>Viridiplantae</taxon>
        <taxon>Streptophyta</taxon>
        <taxon>Embryophyta</taxon>
        <taxon>Tracheophyta</taxon>
        <taxon>Spermatophyta</taxon>
        <taxon>Magnoliopsida</taxon>
        <taxon>eudicotyledons</taxon>
        <taxon>Gunneridae</taxon>
        <taxon>Pentapetalae</taxon>
        <taxon>Dilleniales</taxon>
        <taxon>Dilleniaceae</taxon>
        <taxon>Dillenia</taxon>
    </lineage>
</organism>
<proteinExistence type="predicted"/>
<feature type="region of interest" description="Disordered" evidence="5">
    <location>
        <begin position="295"/>
        <end position="319"/>
    </location>
</feature>
<dbReference type="GO" id="GO:0008270">
    <property type="term" value="F:zinc ion binding"/>
    <property type="evidence" value="ECO:0007669"/>
    <property type="project" value="UniProtKB-KW"/>
</dbReference>
<evidence type="ECO:0000256" key="4">
    <source>
        <dbReference type="PROSITE-ProRule" id="PRU00175"/>
    </source>
</evidence>
<dbReference type="InterPro" id="IPR001841">
    <property type="entry name" value="Znf_RING"/>
</dbReference>
<evidence type="ECO:0000256" key="5">
    <source>
        <dbReference type="SAM" id="MobiDB-lite"/>
    </source>
</evidence>
<dbReference type="Pfam" id="PF13920">
    <property type="entry name" value="zf-C3HC4_3"/>
    <property type="match status" value="1"/>
</dbReference>
<name>A0AAN8VTR9_9MAGN</name>
<dbReference type="InterPro" id="IPR027370">
    <property type="entry name" value="Znf-RING_euk"/>
</dbReference>
<dbReference type="SUPFAM" id="SSF57850">
    <property type="entry name" value="RING/U-box"/>
    <property type="match status" value="2"/>
</dbReference>
<dbReference type="Proteomes" id="UP001370490">
    <property type="component" value="Unassembled WGS sequence"/>
</dbReference>
<evidence type="ECO:0000313" key="8">
    <source>
        <dbReference type="Proteomes" id="UP001370490"/>
    </source>
</evidence>
<protein>
    <recommendedName>
        <fullName evidence="6">RING-type domain-containing protein</fullName>
    </recommendedName>
</protein>
<dbReference type="InterPro" id="IPR013083">
    <property type="entry name" value="Znf_RING/FYVE/PHD"/>
</dbReference>
<dbReference type="AlphaFoldDB" id="A0AAN8VTR9"/>
<comment type="caution">
    <text evidence="7">The sequence shown here is derived from an EMBL/GenBank/DDBJ whole genome shotgun (WGS) entry which is preliminary data.</text>
</comment>
<dbReference type="GO" id="GO:0061630">
    <property type="term" value="F:ubiquitin protein ligase activity"/>
    <property type="evidence" value="ECO:0007669"/>
    <property type="project" value="TreeGrafter"/>
</dbReference>
<evidence type="ECO:0000313" key="7">
    <source>
        <dbReference type="EMBL" id="KAK6937654.1"/>
    </source>
</evidence>
<dbReference type="EMBL" id="JBAMMX010000006">
    <property type="protein sequence ID" value="KAK6937654.1"/>
    <property type="molecule type" value="Genomic_DNA"/>
</dbReference>
<evidence type="ECO:0000259" key="6">
    <source>
        <dbReference type="PROSITE" id="PS50089"/>
    </source>
</evidence>
<gene>
    <name evidence="7" type="ORF">RJ641_031162</name>
</gene>
<dbReference type="PANTHER" id="PTHR15898">
    <property type="entry name" value="BIFUNCTIONAL APOPTOSIS REGULATOR"/>
    <property type="match status" value="1"/>
</dbReference>
<dbReference type="FunFam" id="3.30.40.10:FF:000489">
    <property type="entry name" value="E3 ubiquitin-protein ligase PRT1"/>
    <property type="match status" value="1"/>
</dbReference>
<keyword evidence="3" id="KW-0862">Zinc</keyword>
<dbReference type="Gene3D" id="3.30.40.10">
    <property type="entry name" value="Zinc/RING finger domain, C3HC4 (zinc finger)"/>
    <property type="match status" value="2"/>
</dbReference>
<dbReference type="PROSITE" id="PS00518">
    <property type="entry name" value="ZF_RING_1"/>
    <property type="match status" value="1"/>
</dbReference>
<feature type="domain" description="RING-type" evidence="6">
    <location>
        <begin position="212"/>
        <end position="250"/>
    </location>
</feature>
<dbReference type="GO" id="GO:0043161">
    <property type="term" value="P:proteasome-mediated ubiquitin-dependent protein catabolic process"/>
    <property type="evidence" value="ECO:0007669"/>
    <property type="project" value="TreeGrafter"/>
</dbReference>
<dbReference type="InterPro" id="IPR017907">
    <property type="entry name" value="Znf_RING_CS"/>
</dbReference>
<feature type="domain" description="RING-type" evidence="6">
    <location>
        <begin position="24"/>
        <end position="64"/>
    </location>
</feature>
<keyword evidence="8" id="KW-1185">Reference proteome</keyword>
<dbReference type="Pfam" id="PF13445">
    <property type="entry name" value="zf-RING_UBOX"/>
    <property type="match status" value="1"/>
</dbReference>
<accession>A0AAN8VTR9</accession>
<sequence>MEDGRKIPSETVVSEQQISDSFLCCICLDLLYKPIVLACGHISCFWCIHGSMNILDKSHCPICRQSYNHFPAICQMLHFLLLKMYPVAYRQREIQILDEERKMGYFSPQIKAHPNSSHIHEETDVTFDSTPSVTKISQSCMSRDSCSYEAKISDQIMQASASELHESELAVMGDTSAAHSKANKAGLAEEMILPSDKVYASAYQVSVDDALCNACKQLLLQPVVLNCGHAYCQTCIGMPNDDVLTCQVCERIHPHGFPKVCLELDHFFEEQFPKEYALRRDASQIIDVHFQNASSTTGYGRHQSLDRSRGMVPGDRRRR</sequence>
<evidence type="ECO:0000256" key="1">
    <source>
        <dbReference type="ARBA" id="ARBA00022723"/>
    </source>
</evidence>
<dbReference type="PROSITE" id="PS50089">
    <property type="entry name" value="ZF_RING_2"/>
    <property type="match status" value="2"/>
</dbReference>
<keyword evidence="2 4" id="KW-0863">Zinc-finger</keyword>
<evidence type="ECO:0000256" key="2">
    <source>
        <dbReference type="ARBA" id="ARBA00022771"/>
    </source>
</evidence>
<dbReference type="SMART" id="SM00184">
    <property type="entry name" value="RING"/>
    <property type="match status" value="2"/>
</dbReference>
<dbReference type="PANTHER" id="PTHR15898:SF13">
    <property type="entry name" value="BIFUNCTIONAL APOPTOSIS REGULATOR"/>
    <property type="match status" value="1"/>
</dbReference>
<reference evidence="7 8" key="1">
    <citation type="submission" date="2023-12" db="EMBL/GenBank/DDBJ databases">
        <title>A high-quality genome assembly for Dillenia turbinata (Dilleniales).</title>
        <authorList>
            <person name="Chanderbali A."/>
        </authorList>
    </citation>
    <scope>NUCLEOTIDE SEQUENCE [LARGE SCALE GENOMIC DNA]</scope>
    <source>
        <strain evidence="7">LSX21</strain>
        <tissue evidence="7">Leaf</tissue>
    </source>
</reference>
<evidence type="ECO:0000256" key="3">
    <source>
        <dbReference type="ARBA" id="ARBA00022833"/>
    </source>
</evidence>
<keyword evidence="1" id="KW-0479">Metal-binding</keyword>